<evidence type="ECO:0000256" key="5">
    <source>
        <dbReference type="ARBA" id="ARBA00022679"/>
    </source>
</evidence>
<keyword evidence="7" id="KW-0735">Signal-anchor</keyword>
<dbReference type="PROSITE" id="PS01159">
    <property type="entry name" value="WW_DOMAIN_1"/>
    <property type="match status" value="1"/>
</dbReference>
<dbReference type="OrthoDB" id="10016069at2759"/>
<feature type="compositionally biased region" description="Basic and acidic residues" evidence="11">
    <location>
        <begin position="45"/>
        <end position="62"/>
    </location>
</feature>
<dbReference type="PROSITE" id="PS50020">
    <property type="entry name" value="WW_DOMAIN_2"/>
    <property type="match status" value="1"/>
</dbReference>
<dbReference type="Gene3D" id="3.90.550.10">
    <property type="entry name" value="Spore Coat Polysaccharide Biosynthesis Protein SpsA, Chain A"/>
    <property type="match status" value="1"/>
</dbReference>
<evidence type="ECO:0000256" key="7">
    <source>
        <dbReference type="ARBA" id="ARBA00022968"/>
    </source>
</evidence>
<dbReference type="InterPro" id="IPR027791">
    <property type="entry name" value="Galactosyl_T_C"/>
</dbReference>
<dbReference type="Pfam" id="PF13733">
    <property type="entry name" value="Glyco_transf_7N"/>
    <property type="match status" value="1"/>
</dbReference>
<dbReference type="SUPFAM" id="SSF51045">
    <property type="entry name" value="WW domain"/>
    <property type="match status" value="1"/>
</dbReference>
<keyword evidence="10" id="KW-0325">Glycoprotein</keyword>
<evidence type="ECO:0000256" key="2">
    <source>
        <dbReference type="ARBA" id="ARBA00004922"/>
    </source>
</evidence>
<dbReference type="InterPro" id="IPR036020">
    <property type="entry name" value="WW_dom_sf"/>
</dbReference>
<dbReference type="Proteomes" id="UP000266841">
    <property type="component" value="Unassembled WGS sequence"/>
</dbReference>
<sequence>MGDHHSCSVPIPEGWSRGVSRTLKRPYYYHVASQHTQWHFPTPQEAKDPHGTKERLRNEQHAKRQKMLNSVAIIVPYRDLHPTQNRARHLQQFVPHMKRFLSELVSNNAISDYHIYIIEQSDDGRKFNRGKLLNIGFDYSVKRSEKHPPRHNIFIFHDVDLLPQNDLAEWYGKYPTKPTHIARVWSRYAANNSKYFGGVVSFSEEDMKRINGYPNTFWGWGGEDDEMQKRLETLGITWVAPPSGTIVDLEQMDIDTKMKFLRENKQWKCMVKWEALEEHESTWQSNGLSDLKYDIKGVKKLDQDDVDGAGSKVTLLNVDVMLNGSHWANEKCGVDYLPPPANKS</sequence>
<dbReference type="GO" id="GO:0008378">
    <property type="term" value="F:galactosyltransferase activity"/>
    <property type="evidence" value="ECO:0007669"/>
    <property type="project" value="TreeGrafter"/>
</dbReference>
<evidence type="ECO:0000256" key="6">
    <source>
        <dbReference type="ARBA" id="ARBA00022692"/>
    </source>
</evidence>
<evidence type="ECO:0000256" key="1">
    <source>
        <dbReference type="ARBA" id="ARBA00004606"/>
    </source>
</evidence>
<feature type="domain" description="WW" evidence="12">
    <location>
        <begin position="9"/>
        <end position="43"/>
    </location>
</feature>
<evidence type="ECO:0000256" key="3">
    <source>
        <dbReference type="ARBA" id="ARBA00005735"/>
    </source>
</evidence>
<comment type="caution">
    <text evidence="13">The sequence shown here is derived from an EMBL/GenBank/DDBJ whole genome shotgun (WGS) entry which is preliminary data.</text>
</comment>
<evidence type="ECO:0000256" key="8">
    <source>
        <dbReference type="ARBA" id="ARBA00022989"/>
    </source>
</evidence>
<feature type="region of interest" description="Disordered" evidence="11">
    <location>
        <begin position="39"/>
        <end position="63"/>
    </location>
</feature>
<evidence type="ECO:0000256" key="9">
    <source>
        <dbReference type="ARBA" id="ARBA00023136"/>
    </source>
</evidence>
<dbReference type="InterPro" id="IPR003859">
    <property type="entry name" value="Galactosyl_T"/>
</dbReference>
<accession>K0S748</accession>
<dbReference type="PRINTS" id="PR02050">
    <property type="entry name" value="B14GALTRFASE"/>
</dbReference>
<comment type="pathway">
    <text evidence="2">Protein modification; protein glycosylation.</text>
</comment>
<dbReference type="InterPro" id="IPR027995">
    <property type="entry name" value="Galactosyl_T_N"/>
</dbReference>
<dbReference type="InterPro" id="IPR001202">
    <property type="entry name" value="WW_dom"/>
</dbReference>
<dbReference type="Gene3D" id="2.20.70.10">
    <property type="match status" value="1"/>
</dbReference>
<keyword evidence="5" id="KW-0808">Transferase</keyword>
<keyword evidence="4" id="KW-0328">Glycosyltransferase</keyword>
<evidence type="ECO:0000313" key="14">
    <source>
        <dbReference type="Proteomes" id="UP000266841"/>
    </source>
</evidence>
<dbReference type="SUPFAM" id="SSF53448">
    <property type="entry name" value="Nucleotide-diphospho-sugar transferases"/>
    <property type="match status" value="1"/>
</dbReference>
<evidence type="ECO:0000256" key="4">
    <source>
        <dbReference type="ARBA" id="ARBA00022676"/>
    </source>
</evidence>
<evidence type="ECO:0000256" key="11">
    <source>
        <dbReference type="SAM" id="MobiDB-lite"/>
    </source>
</evidence>
<dbReference type="OMA" id="MVKWEAL"/>
<dbReference type="GO" id="GO:0016020">
    <property type="term" value="C:membrane"/>
    <property type="evidence" value="ECO:0007669"/>
    <property type="project" value="UniProtKB-SubCell"/>
</dbReference>
<gene>
    <name evidence="13" type="ORF">THAOC_18453</name>
</gene>
<dbReference type="InterPro" id="IPR029044">
    <property type="entry name" value="Nucleotide-diphossugar_trans"/>
</dbReference>
<dbReference type="eggNOG" id="KOG3916">
    <property type="taxonomic scope" value="Eukaryota"/>
</dbReference>
<evidence type="ECO:0000313" key="13">
    <source>
        <dbReference type="EMBL" id="EJK61110.1"/>
    </source>
</evidence>
<dbReference type="SMART" id="SM00456">
    <property type="entry name" value="WW"/>
    <property type="match status" value="1"/>
</dbReference>
<evidence type="ECO:0000259" key="12">
    <source>
        <dbReference type="PROSITE" id="PS50020"/>
    </source>
</evidence>
<name>K0S748_THAOC</name>
<dbReference type="PANTHER" id="PTHR19300">
    <property type="entry name" value="BETA-1,4-GALACTOSYLTRANSFERASE"/>
    <property type="match status" value="1"/>
</dbReference>
<protein>
    <recommendedName>
        <fullName evidence="12">WW domain-containing protein</fullName>
    </recommendedName>
</protein>
<dbReference type="EMBL" id="AGNL01020392">
    <property type="protein sequence ID" value="EJK61110.1"/>
    <property type="molecule type" value="Genomic_DNA"/>
</dbReference>
<dbReference type="UniPathway" id="UPA00378"/>
<dbReference type="CDD" id="cd00201">
    <property type="entry name" value="WW"/>
    <property type="match status" value="1"/>
</dbReference>
<dbReference type="PANTHER" id="PTHR19300:SF57">
    <property type="entry name" value="BETA-1,4-N-ACETYLGALACTOSAMINYLTRANSFERASE"/>
    <property type="match status" value="1"/>
</dbReference>
<comment type="similarity">
    <text evidence="3">Belongs to the glycosyltransferase 7 family.</text>
</comment>
<organism evidence="13 14">
    <name type="scientific">Thalassiosira oceanica</name>
    <name type="common">Marine diatom</name>
    <dbReference type="NCBI Taxonomy" id="159749"/>
    <lineage>
        <taxon>Eukaryota</taxon>
        <taxon>Sar</taxon>
        <taxon>Stramenopiles</taxon>
        <taxon>Ochrophyta</taxon>
        <taxon>Bacillariophyta</taxon>
        <taxon>Coscinodiscophyceae</taxon>
        <taxon>Thalassiosirophycidae</taxon>
        <taxon>Thalassiosirales</taxon>
        <taxon>Thalassiosiraceae</taxon>
        <taxon>Thalassiosira</taxon>
    </lineage>
</organism>
<keyword evidence="8" id="KW-1133">Transmembrane helix</keyword>
<comment type="subcellular location">
    <subcellularLocation>
        <location evidence="1">Membrane</location>
        <topology evidence="1">Single-pass type II membrane protein</topology>
    </subcellularLocation>
</comment>
<proteinExistence type="inferred from homology"/>
<keyword evidence="14" id="KW-1185">Reference proteome</keyword>
<evidence type="ECO:0000256" key="10">
    <source>
        <dbReference type="ARBA" id="ARBA00023180"/>
    </source>
</evidence>
<reference evidence="13 14" key="1">
    <citation type="journal article" date="2012" name="Genome Biol.">
        <title>Genome and low-iron response of an oceanic diatom adapted to chronic iron limitation.</title>
        <authorList>
            <person name="Lommer M."/>
            <person name="Specht M."/>
            <person name="Roy A.S."/>
            <person name="Kraemer L."/>
            <person name="Andreson R."/>
            <person name="Gutowska M.A."/>
            <person name="Wolf J."/>
            <person name="Bergner S.V."/>
            <person name="Schilhabel M.B."/>
            <person name="Klostermeier U.C."/>
            <person name="Beiko R.G."/>
            <person name="Rosenstiel P."/>
            <person name="Hippler M."/>
            <person name="Laroche J."/>
        </authorList>
    </citation>
    <scope>NUCLEOTIDE SEQUENCE [LARGE SCALE GENOMIC DNA]</scope>
    <source>
        <strain evidence="13 14">CCMP1005</strain>
    </source>
</reference>
<dbReference type="GO" id="GO:0005975">
    <property type="term" value="P:carbohydrate metabolic process"/>
    <property type="evidence" value="ECO:0007669"/>
    <property type="project" value="InterPro"/>
</dbReference>
<keyword evidence="6" id="KW-0812">Transmembrane</keyword>
<dbReference type="Pfam" id="PF02709">
    <property type="entry name" value="Glyco_transf_7C"/>
    <property type="match status" value="1"/>
</dbReference>
<dbReference type="GO" id="GO:0005794">
    <property type="term" value="C:Golgi apparatus"/>
    <property type="evidence" value="ECO:0007669"/>
    <property type="project" value="TreeGrafter"/>
</dbReference>
<dbReference type="AlphaFoldDB" id="K0S748"/>
<keyword evidence="9" id="KW-0472">Membrane</keyword>